<protein>
    <submittedName>
        <fullName evidence="1">Uncharacterized protein</fullName>
    </submittedName>
</protein>
<dbReference type="GO" id="GO:0005524">
    <property type="term" value="F:ATP binding"/>
    <property type="evidence" value="ECO:0007669"/>
    <property type="project" value="InterPro"/>
</dbReference>
<dbReference type="Gene3D" id="3.30.260.10">
    <property type="entry name" value="TCP-1-like chaperonin intermediate domain"/>
    <property type="match status" value="1"/>
</dbReference>
<dbReference type="SUPFAM" id="SSF52029">
    <property type="entry name" value="GroEL apical domain-like"/>
    <property type="match status" value="1"/>
</dbReference>
<dbReference type="AlphaFoldDB" id="A0A7J3WCC2"/>
<dbReference type="InterPro" id="IPR002423">
    <property type="entry name" value="Cpn60/GroEL/TCP-1"/>
</dbReference>
<accession>A0A7J3WCC2</accession>
<proteinExistence type="predicted"/>
<dbReference type="InterPro" id="IPR027409">
    <property type="entry name" value="GroEL-like_apical_dom_sf"/>
</dbReference>
<comment type="caution">
    <text evidence="1">The sequence shown here is derived from an EMBL/GenBank/DDBJ whole genome shotgun (WGS) entry which is preliminary data.</text>
</comment>
<sequence length="84" mass="9582">MCQRLHKVDLDLIKVDGRRGASVEESELVDGVILHKKGVDRLMPKIITDAKIAFVQERLGIKRPDMFTRVLISTPSEVKDFYSE</sequence>
<name>A0A7J3WCC2_CALS0</name>
<reference evidence="1" key="1">
    <citation type="journal article" date="2020" name="mSystems">
        <title>Genome- and Community-Level Interaction Insights into Carbon Utilization and Element Cycling Functions of Hydrothermarchaeota in Hydrothermal Sediment.</title>
        <authorList>
            <person name="Zhou Z."/>
            <person name="Liu Y."/>
            <person name="Xu W."/>
            <person name="Pan J."/>
            <person name="Luo Z.H."/>
            <person name="Li M."/>
        </authorList>
    </citation>
    <scope>NUCLEOTIDE SEQUENCE [LARGE SCALE GENOMIC DNA]</scope>
    <source>
        <strain evidence="1">SpSt-1073</strain>
    </source>
</reference>
<dbReference type="Pfam" id="PF00118">
    <property type="entry name" value="Cpn60_TCP1"/>
    <property type="match status" value="1"/>
</dbReference>
<evidence type="ECO:0000313" key="1">
    <source>
        <dbReference type="EMBL" id="HHN52394.1"/>
    </source>
</evidence>
<dbReference type="InterPro" id="IPR027410">
    <property type="entry name" value="TCP-1-like_intermed_sf"/>
</dbReference>
<dbReference type="EMBL" id="DRXG01000080">
    <property type="protein sequence ID" value="HHN52394.1"/>
    <property type="molecule type" value="Genomic_DNA"/>
</dbReference>
<gene>
    <name evidence="1" type="ORF">ENM30_03665</name>
</gene>
<dbReference type="Gene3D" id="3.50.7.10">
    <property type="entry name" value="GroEL"/>
    <property type="match status" value="1"/>
</dbReference>
<organism evidence="1">
    <name type="scientific">Caldiarchaeum subterraneum</name>
    <dbReference type="NCBI Taxonomy" id="311458"/>
    <lineage>
        <taxon>Archaea</taxon>
        <taxon>Nitrososphaerota</taxon>
        <taxon>Candidatus Caldarchaeales</taxon>
        <taxon>Candidatus Caldarchaeaceae</taxon>
        <taxon>Candidatus Caldarchaeum</taxon>
    </lineage>
</organism>